<evidence type="ECO:0000313" key="7">
    <source>
        <dbReference type="EMBL" id="KAJ7389149.1"/>
    </source>
</evidence>
<feature type="binding site" evidence="4">
    <location>
        <begin position="69"/>
        <end position="72"/>
    </location>
    <ligand>
        <name>pyridoxal 5'-phosphate</name>
        <dbReference type="ChEBI" id="CHEBI:597326"/>
    </ligand>
</feature>
<comment type="subcellular location">
    <subcellularLocation>
        <location evidence="4 5">Cytoplasm</location>
    </subcellularLocation>
</comment>
<dbReference type="NCBIfam" id="TIGR01814">
    <property type="entry name" value="kynureninase"/>
    <property type="match status" value="1"/>
</dbReference>
<feature type="binding site" evidence="4">
    <location>
        <position position="210"/>
    </location>
    <ligand>
        <name>pyridoxal 5'-phosphate</name>
        <dbReference type="ChEBI" id="CHEBI:597326"/>
    </ligand>
</feature>
<comment type="pathway">
    <text evidence="4 5">Amino-acid degradation; L-kynurenine degradation; L-alanine and anthranilate from L-kynurenine: step 1/1.</text>
</comment>
<dbReference type="InterPro" id="IPR015421">
    <property type="entry name" value="PyrdxlP-dep_Trfase_major"/>
</dbReference>
<dbReference type="GO" id="GO:0005737">
    <property type="term" value="C:cytoplasm"/>
    <property type="evidence" value="ECO:0007669"/>
    <property type="project" value="UniProtKB-SubCell"/>
</dbReference>
<feature type="binding site" evidence="4">
    <location>
        <position position="41"/>
    </location>
    <ligand>
        <name>pyridoxal 5'-phosphate</name>
        <dbReference type="ChEBI" id="CHEBI:597326"/>
    </ligand>
</feature>
<dbReference type="GO" id="GO:0019441">
    <property type="term" value="P:L-tryptophan catabolic process to kynurenine"/>
    <property type="evidence" value="ECO:0007669"/>
    <property type="project" value="TreeGrafter"/>
</dbReference>
<evidence type="ECO:0000256" key="3">
    <source>
        <dbReference type="ARBA" id="ARBA00022898"/>
    </source>
</evidence>
<dbReference type="AlphaFoldDB" id="A0A9W9ZXV5"/>
<feature type="region of interest" description="Disordered" evidence="6">
    <location>
        <begin position="1"/>
        <end position="28"/>
    </location>
</feature>
<feature type="modified residue" description="N6-(pyridoxal phosphate)lysine" evidence="4">
    <location>
        <position position="180"/>
    </location>
</feature>
<evidence type="ECO:0000256" key="5">
    <source>
        <dbReference type="PIRNR" id="PIRNR038800"/>
    </source>
</evidence>
<gene>
    <name evidence="4" type="primary">KYNU</name>
    <name evidence="7" type="ORF">OS493_033235</name>
</gene>
<dbReference type="GO" id="GO:0034354">
    <property type="term" value="P:'de novo' NAD+ biosynthetic process from L-tryptophan"/>
    <property type="evidence" value="ECO:0007669"/>
    <property type="project" value="UniProtKB-UniRule"/>
</dbReference>
<sequence>MIRQHNIGASSTIQRRERKHVHQRTRDQSAKDIEVAIMNSLTVNVHLMMVPFYRPTPQRHKILIEAKAFPSDYYAVQSHIRFHGYDPAKAIIEATPREGEELLRTEDILSIIEDQGDAIALVLFSGVQFYTGQYFDMKRITASAQKKGCVVGWDLAHAVGNVELQLHDWNVDFACWCTYKYLNSGPGGIGGAFVHEKHAYNFDLPKFAGWWGHDRTTRFQMTNEFKPIPGVAAFQVSHPSPLQTVSLLGSLNVFAKTSMKKLRAKSDILTAYLELLLLRYYGLVQNDENGNPRNKTNVHLSIVTPINPAKRGCQLSVKFSVPIQSVQKELQKRGVVVDTREPHVMRIAPTPLYNSFTDVHRFVTLLGDAFHALEPCESEQ</sequence>
<proteinExistence type="inferred from homology"/>
<dbReference type="EC" id="3.7.1.3" evidence="4 5"/>
<dbReference type="Gene3D" id="3.40.640.10">
    <property type="entry name" value="Type I PLP-dependent aspartate aminotransferase-like (Major domain)"/>
    <property type="match status" value="1"/>
</dbReference>
<comment type="caution">
    <text evidence="4">Lacks conserved residue(s) required for the propagation of feature annotation.</text>
</comment>
<keyword evidence="4 5" id="KW-0963">Cytoplasm</keyword>
<dbReference type="InterPro" id="IPR010111">
    <property type="entry name" value="Kynureninase"/>
</dbReference>
<evidence type="ECO:0000256" key="2">
    <source>
        <dbReference type="ARBA" id="ARBA00022801"/>
    </source>
</evidence>
<dbReference type="SUPFAM" id="SSF53383">
    <property type="entry name" value="PLP-dependent transferases"/>
    <property type="match status" value="1"/>
</dbReference>
<dbReference type="GO" id="GO:0030429">
    <property type="term" value="F:kynureninase activity"/>
    <property type="evidence" value="ECO:0007669"/>
    <property type="project" value="UniProtKB-UniRule"/>
</dbReference>
<dbReference type="InterPro" id="IPR015422">
    <property type="entry name" value="PyrdxlP-dep_Trfase_small"/>
</dbReference>
<keyword evidence="8" id="KW-1185">Reference proteome</keyword>
<dbReference type="GO" id="GO:0043420">
    <property type="term" value="P:anthranilate metabolic process"/>
    <property type="evidence" value="ECO:0007669"/>
    <property type="project" value="UniProtKB-UniRule"/>
</dbReference>
<dbReference type="PANTHER" id="PTHR14084:SF0">
    <property type="entry name" value="KYNURENINASE"/>
    <property type="match status" value="1"/>
</dbReference>
<dbReference type="GO" id="GO:0030170">
    <property type="term" value="F:pyridoxal phosphate binding"/>
    <property type="evidence" value="ECO:0007669"/>
    <property type="project" value="UniProtKB-UniRule"/>
</dbReference>
<feature type="binding site" evidence="4">
    <location>
        <position position="179"/>
    </location>
    <ligand>
        <name>pyridoxal 5'-phosphate</name>
        <dbReference type="ChEBI" id="CHEBI:597326"/>
    </ligand>
</feature>
<evidence type="ECO:0000256" key="6">
    <source>
        <dbReference type="SAM" id="MobiDB-lite"/>
    </source>
</evidence>
<feature type="binding site" evidence="4">
    <location>
        <position position="157"/>
    </location>
    <ligand>
        <name>pyridoxal 5'-phosphate</name>
        <dbReference type="ChEBI" id="CHEBI:597326"/>
    </ligand>
</feature>
<keyword evidence="1 4" id="KW-0662">Pyridine nucleotide biosynthesis</keyword>
<feature type="binding site" evidence="4">
    <location>
        <position position="154"/>
    </location>
    <ligand>
        <name>pyridoxal 5'-phosphate</name>
        <dbReference type="ChEBI" id="CHEBI:597326"/>
    </ligand>
</feature>
<dbReference type="Pfam" id="PF22580">
    <property type="entry name" value="KYNU_C"/>
    <property type="match status" value="1"/>
</dbReference>
<comment type="cofactor">
    <cofactor evidence="4 5">
        <name>pyridoxal 5'-phosphate</name>
        <dbReference type="ChEBI" id="CHEBI:597326"/>
    </cofactor>
</comment>
<dbReference type="Gene3D" id="3.90.1150.10">
    <property type="entry name" value="Aspartate Aminotransferase, domain 1"/>
    <property type="match status" value="1"/>
</dbReference>
<dbReference type="HAMAP" id="MF_01970">
    <property type="entry name" value="Kynureninase"/>
    <property type="match status" value="1"/>
</dbReference>
<comment type="caution">
    <text evidence="7">The sequence shown here is derived from an EMBL/GenBank/DDBJ whole genome shotgun (WGS) entry which is preliminary data.</text>
</comment>
<comment type="similarity">
    <text evidence="4 5">Belongs to the kynureninase family.</text>
</comment>
<dbReference type="Proteomes" id="UP001163046">
    <property type="component" value="Unassembled WGS sequence"/>
</dbReference>
<accession>A0A9W9ZXV5</accession>
<comment type="catalytic activity">
    <reaction evidence="4 5">
        <text>L-kynurenine + H2O = anthranilate + L-alanine + H(+)</text>
        <dbReference type="Rhea" id="RHEA:16813"/>
        <dbReference type="ChEBI" id="CHEBI:15377"/>
        <dbReference type="ChEBI" id="CHEBI:15378"/>
        <dbReference type="ChEBI" id="CHEBI:16567"/>
        <dbReference type="ChEBI" id="CHEBI:57959"/>
        <dbReference type="ChEBI" id="CHEBI:57972"/>
        <dbReference type="EC" id="3.7.1.3"/>
    </reaction>
</comment>
<dbReference type="PIRSF" id="PIRSF038800">
    <property type="entry name" value="KYNU"/>
    <property type="match status" value="1"/>
</dbReference>
<feature type="binding site" evidence="4">
    <location>
        <position position="42"/>
    </location>
    <ligand>
        <name>pyridoxal 5'-phosphate</name>
        <dbReference type="ChEBI" id="CHEBI:597326"/>
    </ligand>
</feature>
<keyword evidence="2 4" id="KW-0378">Hydrolase</keyword>
<dbReference type="FunFam" id="3.40.640.10:FF:000031">
    <property type="entry name" value="Kynureninase"/>
    <property type="match status" value="1"/>
</dbReference>
<protein>
    <recommendedName>
        <fullName evidence="4 5">Kynureninase</fullName>
        <ecNumber evidence="4 5">3.7.1.3</ecNumber>
    </recommendedName>
    <alternativeName>
        <fullName evidence="4">L-kynurenine hydrolase</fullName>
    </alternativeName>
</protein>
<dbReference type="InterPro" id="IPR015424">
    <property type="entry name" value="PyrdxlP-dep_Trfase"/>
</dbReference>
<dbReference type="GO" id="GO:0019805">
    <property type="term" value="P:quinolinate biosynthetic process"/>
    <property type="evidence" value="ECO:0007669"/>
    <property type="project" value="UniProtKB-UniRule"/>
</dbReference>
<feature type="binding site" evidence="4">
    <location>
        <position position="125"/>
    </location>
    <ligand>
        <name>pyridoxal 5'-phosphate</name>
        <dbReference type="ChEBI" id="CHEBI:597326"/>
    </ligand>
</feature>
<comment type="function">
    <text evidence="4 5">Catalyzes the cleavage of L-kynurenine (L-Kyn) and L-3-hydroxykynurenine (L-3OHKyn) into anthranilic acid (AA) and 3-hydroxyanthranilic acid (3-OHAA), respectively.</text>
</comment>
<dbReference type="EMBL" id="MU825439">
    <property type="protein sequence ID" value="KAJ7389149.1"/>
    <property type="molecule type" value="Genomic_DNA"/>
</dbReference>
<reference evidence="7" key="1">
    <citation type="submission" date="2023-01" db="EMBL/GenBank/DDBJ databases">
        <title>Genome assembly of the deep-sea coral Lophelia pertusa.</title>
        <authorList>
            <person name="Herrera S."/>
            <person name="Cordes E."/>
        </authorList>
    </citation>
    <scope>NUCLEOTIDE SEQUENCE</scope>
    <source>
        <strain evidence="7">USNM1676648</strain>
        <tissue evidence="7">Polyp</tissue>
    </source>
</reference>
<evidence type="ECO:0000313" key="8">
    <source>
        <dbReference type="Proteomes" id="UP001163046"/>
    </source>
</evidence>
<name>A0A9W9ZXV5_9CNID</name>
<evidence type="ECO:0000256" key="1">
    <source>
        <dbReference type="ARBA" id="ARBA00022642"/>
    </source>
</evidence>
<dbReference type="PANTHER" id="PTHR14084">
    <property type="entry name" value="KYNURENINASE"/>
    <property type="match status" value="1"/>
</dbReference>
<evidence type="ECO:0000256" key="4">
    <source>
        <dbReference type="HAMAP-Rule" id="MF_03017"/>
    </source>
</evidence>
<organism evidence="7 8">
    <name type="scientific">Desmophyllum pertusum</name>
    <dbReference type="NCBI Taxonomy" id="174260"/>
    <lineage>
        <taxon>Eukaryota</taxon>
        <taxon>Metazoa</taxon>
        <taxon>Cnidaria</taxon>
        <taxon>Anthozoa</taxon>
        <taxon>Hexacorallia</taxon>
        <taxon>Scleractinia</taxon>
        <taxon>Caryophylliina</taxon>
        <taxon>Caryophylliidae</taxon>
        <taxon>Desmophyllum</taxon>
    </lineage>
</organism>
<comment type="pathway">
    <text evidence="4 5">Cofactor biosynthesis; NAD(+) biosynthesis; quinolinate from L-kynurenine: step 2/3.</text>
</comment>
<dbReference type="GO" id="GO:0097053">
    <property type="term" value="P:L-kynurenine catabolic process"/>
    <property type="evidence" value="ECO:0007669"/>
    <property type="project" value="UniProtKB-UniRule"/>
</dbReference>
<dbReference type="OrthoDB" id="5978656at2759"/>
<comment type="subunit">
    <text evidence="4 5">Homodimer.</text>
</comment>
<comment type="catalytic activity">
    <reaction evidence="5">
        <text>3-hydroxy-L-kynurenine + H2O = 3-hydroxyanthranilate + L-alanine + H(+)</text>
        <dbReference type="Rhea" id="RHEA:25143"/>
        <dbReference type="ChEBI" id="CHEBI:15377"/>
        <dbReference type="ChEBI" id="CHEBI:15378"/>
        <dbReference type="ChEBI" id="CHEBI:36559"/>
        <dbReference type="ChEBI" id="CHEBI:57972"/>
        <dbReference type="ChEBI" id="CHEBI:58125"/>
        <dbReference type="EC" id="3.7.1.3"/>
    </reaction>
</comment>
<keyword evidence="3 4" id="KW-0663">Pyridoxal phosphate</keyword>